<dbReference type="GO" id="GO:0006012">
    <property type="term" value="P:galactose metabolic process"/>
    <property type="evidence" value="ECO:0007669"/>
    <property type="project" value="UniProtKB-KW"/>
</dbReference>
<dbReference type="InterPro" id="IPR006206">
    <property type="entry name" value="Mevalonate/galactokinase"/>
</dbReference>
<dbReference type="EMBL" id="JACHKT010000006">
    <property type="protein sequence ID" value="MBB6002560.1"/>
    <property type="molecule type" value="Genomic_DNA"/>
</dbReference>
<gene>
    <name evidence="9" type="ORF">HNP25_001212</name>
</gene>
<keyword evidence="10" id="KW-1185">Reference proteome</keyword>
<dbReference type="PIRSF" id="PIRSF000530">
    <property type="entry name" value="Galactokinase"/>
    <property type="match status" value="1"/>
</dbReference>
<dbReference type="AlphaFoldDB" id="A0A841EQL5"/>
<dbReference type="Gene3D" id="3.30.230.10">
    <property type="match status" value="1"/>
</dbReference>
<evidence type="ECO:0000313" key="9">
    <source>
        <dbReference type="EMBL" id="MBB6002560.1"/>
    </source>
</evidence>
<dbReference type="PRINTS" id="PR00473">
    <property type="entry name" value="GALCTOKINASE"/>
</dbReference>
<keyword evidence="2" id="KW-0547">Nucleotide-binding</keyword>
<dbReference type="GO" id="GO:0004335">
    <property type="term" value="F:galactokinase activity"/>
    <property type="evidence" value="ECO:0007669"/>
    <property type="project" value="UniProtKB-EC"/>
</dbReference>
<accession>A0A841EQL5</accession>
<dbReference type="InterPro" id="IPR013750">
    <property type="entry name" value="GHMP_kinase_C_dom"/>
</dbReference>
<comment type="caution">
    <text evidence="9">The sequence shown here is derived from an EMBL/GenBank/DDBJ whole genome shotgun (WGS) entry which is preliminary data.</text>
</comment>
<keyword evidence="3 9" id="KW-0418">Kinase</keyword>
<keyword evidence="5" id="KW-0119">Carbohydrate metabolism</keyword>
<dbReference type="InterPro" id="IPR000705">
    <property type="entry name" value="Galactokinase"/>
</dbReference>
<dbReference type="RefSeq" id="WP_184131797.1">
    <property type="nucleotide sequence ID" value="NZ_JACHKT010000006.1"/>
</dbReference>
<protein>
    <submittedName>
        <fullName evidence="9">Galactokinase</fullName>
        <ecNumber evidence="9">2.7.1.6</ecNumber>
    </submittedName>
</protein>
<evidence type="ECO:0000256" key="1">
    <source>
        <dbReference type="ARBA" id="ARBA00006566"/>
    </source>
</evidence>
<feature type="domain" description="Galactokinase N-terminal" evidence="8">
    <location>
        <begin position="6"/>
        <end position="37"/>
    </location>
</feature>
<feature type="domain" description="GHMP kinase C-terminal" evidence="7">
    <location>
        <begin position="272"/>
        <end position="341"/>
    </location>
</feature>
<dbReference type="Pfam" id="PF08544">
    <property type="entry name" value="GHMP_kinases_C"/>
    <property type="match status" value="1"/>
</dbReference>
<dbReference type="EC" id="2.7.1.6" evidence="9"/>
<dbReference type="PANTHER" id="PTHR10457:SF7">
    <property type="entry name" value="GALACTOKINASE-RELATED"/>
    <property type="match status" value="1"/>
</dbReference>
<dbReference type="Proteomes" id="UP000524404">
    <property type="component" value="Unassembled WGS sequence"/>
</dbReference>
<keyword evidence="5" id="KW-0299">Galactose metabolism</keyword>
<dbReference type="SUPFAM" id="SSF54211">
    <property type="entry name" value="Ribosomal protein S5 domain 2-like"/>
    <property type="match status" value="1"/>
</dbReference>
<dbReference type="InterPro" id="IPR014721">
    <property type="entry name" value="Ribsml_uS5_D2-typ_fold_subgr"/>
</dbReference>
<keyword evidence="4" id="KW-0067">ATP-binding</keyword>
<dbReference type="PRINTS" id="PR00959">
    <property type="entry name" value="MEVGALKINASE"/>
</dbReference>
<evidence type="ECO:0000259" key="6">
    <source>
        <dbReference type="Pfam" id="PF00288"/>
    </source>
</evidence>
<evidence type="ECO:0000256" key="5">
    <source>
        <dbReference type="ARBA" id="ARBA00023144"/>
    </source>
</evidence>
<evidence type="ECO:0000259" key="8">
    <source>
        <dbReference type="Pfam" id="PF10509"/>
    </source>
</evidence>
<evidence type="ECO:0000259" key="7">
    <source>
        <dbReference type="Pfam" id="PF08544"/>
    </source>
</evidence>
<evidence type="ECO:0000256" key="3">
    <source>
        <dbReference type="ARBA" id="ARBA00022777"/>
    </source>
</evidence>
<dbReference type="InterPro" id="IPR020568">
    <property type="entry name" value="Ribosomal_Su5_D2-typ_SF"/>
</dbReference>
<organism evidence="9 10">
    <name type="scientific">Arcicella rosea</name>
    <dbReference type="NCBI Taxonomy" id="502909"/>
    <lineage>
        <taxon>Bacteria</taxon>
        <taxon>Pseudomonadati</taxon>
        <taxon>Bacteroidota</taxon>
        <taxon>Cytophagia</taxon>
        <taxon>Cytophagales</taxon>
        <taxon>Flectobacillaceae</taxon>
        <taxon>Arcicella</taxon>
    </lineage>
</organism>
<dbReference type="SUPFAM" id="SSF55060">
    <property type="entry name" value="GHMP Kinase, C-terminal domain"/>
    <property type="match status" value="1"/>
</dbReference>
<evidence type="ECO:0000313" key="10">
    <source>
        <dbReference type="Proteomes" id="UP000524404"/>
    </source>
</evidence>
<dbReference type="InterPro" id="IPR006204">
    <property type="entry name" value="GHMP_kinase_N_dom"/>
</dbReference>
<dbReference type="Pfam" id="PF10509">
    <property type="entry name" value="GalKase_gal_bdg"/>
    <property type="match status" value="1"/>
</dbReference>
<name>A0A841EQL5_9BACT</name>
<dbReference type="PANTHER" id="PTHR10457">
    <property type="entry name" value="MEVALONATE KINASE/GALACTOKINASE"/>
    <property type="match status" value="1"/>
</dbReference>
<dbReference type="GO" id="GO:0005524">
    <property type="term" value="F:ATP binding"/>
    <property type="evidence" value="ECO:0007669"/>
    <property type="project" value="UniProtKB-KW"/>
</dbReference>
<dbReference type="Pfam" id="PF00288">
    <property type="entry name" value="GHMP_kinases_N"/>
    <property type="match status" value="1"/>
</dbReference>
<comment type="similarity">
    <text evidence="1">Belongs to the GHMP kinase family. GalK subfamily.</text>
</comment>
<evidence type="ECO:0000256" key="2">
    <source>
        <dbReference type="ARBA" id="ARBA00022741"/>
    </source>
</evidence>
<proteinExistence type="inferred from homology"/>
<dbReference type="GO" id="GO:0005829">
    <property type="term" value="C:cytosol"/>
    <property type="evidence" value="ECO:0007669"/>
    <property type="project" value="TreeGrafter"/>
</dbReference>
<reference evidence="9 10" key="1">
    <citation type="submission" date="2020-08" db="EMBL/GenBank/DDBJ databases">
        <title>Functional genomics of gut bacteria from endangered species of beetles.</title>
        <authorList>
            <person name="Carlos-Shanley C."/>
        </authorList>
    </citation>
    <scope>NUCLEOTIDE SEQUENCE [LARGE SCALE GENOMIC DNA]</scope>
    <source>
        <strain evidence="9 10">S00070</strain>
    </source>
</reference>
<dbReference type="Gene3D" id="3.30.70.890">
    <property type="entry name" value="GHMP kinase, C-terminal domain"/>
    <property type="match status" value="1"/>
</dbReference>
<feature type="domain" description="GHMP kinase N-terminal" evidence="6">
    <location>
        <begin position="74"/>
        <end position="163"/>
    </location>
</feature>
<evidence type="ECO:0000256" key="4">
    <source>
        <dbReference type="ARBA" id="ARBA00022840"/>
    </source>
</evidence>
<dbReference type="InterPro" id="IPR036554">
    <property type="entry name" value="GHMP_kinase_C_sf"/>
</dbReference>
<sequence length="357" mass="39526">MNHLKVSTPGRICLFGEHQDYLGLPVIAAGISKRVSITGTRRKDNVVYISMPDIDKEEFFEIKPELPYILERDYFRSVMNVLQRLGYQFSTGFDIVVRGDIPINSGTSSSSALMVTWVNFLIRMAENPITPTATLMAQLAYQAEVLEFSEPGGMMDQYSTALGDIIYLESKPKIRIKTYAPQLGTFVLGDSQEPKDTINILKHVKYGMLGIINKIKSIEPNFDLSKSTQFSANKFKDLLSSEEMLLLKGNLSDRDILSEAKEMLEKNQVNAIRFGELLNLHQANLRDAKKISTPKINRMIDASLKAGALGAKINGSGGGGCMFAYAPNNPEAVAEAIEKEGGKAYIIEIGEGTRIEK</sequence>
<keyword evidence="9" id="KW-0808">Transferase</keyword>
<dbReference type="InterPro" id="IPR019539">
    <property type="entry name" value="GalKase_N"/>
</dbReference>